<keyword evidence="1" id="KW-0812">Transmembrane</keyword>
<evidence type="ECO:0000313" key="11">
    <source>
        <dbReference type="Proteomes" id="UP000285173"/>
    </source>
</evidence>
<dbReference type="STRING" id="46503.ERS852463_00369"/>
<dbReference type="Proteomes" id="UP000285173">
    <property type="component" value="Unassembled WGS sequence"/>
</dbReference>
<accession>A0A355VS91</accession>
<evidence type="ECO:0000313" key="14">
    <source>
        <dbReference type="Proteomes" id="UP000448908"/>
    </source>
</evidence>
<evidence type="ECO:0000313" key="9">
    <source>
        <dbReference type="Proteomes" id="UP000261088"/>
    </source>
</evidence>
<organism evidence="2 15">
    <name type="scientific">Parabacteroides merdae</name>
    <dbReference type="NCBI Taxonomy" id="46503"/>
    <lineage>
        <taxon>Bacteria</taxon>
        <taxon>Pseudomonadati</taxon>
        <taxon>Bacteroidota</taxon>
        <taxon>Bacteroidia</taxon>
        <taxon>Bacteroidales</taxon>
        <taxon>Tannerellaceae</taxon>
        <taxon>Parabacteroides</taxon>
    </lineage>
</organism>
<evidence type="ECO:0000256" key="1">
    <source>
        <dbReference type="SAM" id="Phobius"/>
    </source>
</evidence>
<dbReference type="Proteomes" id="UP001055114">
    <property type="component" value="Unassembled WGS sequence"/>
</dbReference>
<evidence type="ECO:0000313" key="4">
    <source>
        <dbReference type="EMBL" id="MTU69393.1"/>
    </source>
</evidence>
<dbReference type="RefSeq" id="WP_005639142.1">
    <property type="nucleotide sequence ID" value="NZ_BAABYG010000001.1"/>
</dbReference>
<dbReference type="EMBL" id="QRKC01000002">
    <property type="protein sequence ID" value="RHH78376.1"/>
    <property type="molecule type" value="Genomic_DNA"/>
</dbReference>
<dbReference type="EMBL" id="QSII01000006">
    <property type="protein sequence ID" value="RHC88156.1"/>
    <property type="molecule type" value="Genomic_DNA"/>
</dbReference>
<comment type="caution">
    <text evidence="2">The sequence shown here is derived from an EMBL/GenBank/DDBJ whole genome shotgun (WGS) entry which is preliminary data.</text>
</comment>
<dbReference type="EMBL" id="QSUP01000007">
    <property type="protein sequence ID" value="RGN52184.1"/>
    <property type="molecule type" value="Genomic_DNA"/>
</dbReference>
<dbReference type="EMBL" id="BQNZ01000001">
    <property type="protein sequence ID" value="GKH72059.1"/>
    <property type="molecule type" value="Genomic_DNA"/>
</dbReference>
<name>A0A355VS91_9BACT</name>
<dbReference type="Proteomes" id="UP000437446">
    <property type="component" value="Unassembled WGS sequence"/>
</dbReference>
<sequence>MGTLGCINDMLQRDKENRELRKLSKERLKETRNRLMKIGSSTKLPDTSVEEMKEIRKKTIEKEKADANHLSKIKLLLAIFVLFVLLSVWLFYSLIR</sequence>
<proteinExistence type="predicted"/>
<dbReference type="GeneID" id="49202362"/>
<evidence type="ECO:0000313" key="6">
    <source>
        <dbReference type="EMBL" id="RGZ46514.1"/>
    </source>
</evidence>
<dbReference type="Proteomes" id="UP000261088">
    <property type="component" value="Unassembled WGS sequence"/>
</dbReference>
<keyword evidence="1" id="KW-1133">Transmembrane helix</keyword>
<dbReference type="Proteomes" id="UP000448908">
    <property type="component" value="Unassembled WGS sequence"/>
</dbReference>
<keyword evidence="1" id="KW-0472">Membrane</keyword>
<reference evidence="9 10" key="1">
    <citation type="submission" date="2018-08" db="EMBL/GenBank/DDBJ databases">
        <title>A genome reference for cultivated species of the human gut microbiota.</title>
        <authorList>
            <person name="Zou Y."/>
            <person name="Xue W."/>
            <person name="Luo G."/>
        </authorList>
    </citation>
    <scope>NUCLEOTIDE SEQUENCE [LARGE SCALE GENOMIC DNA]</scope>
    <source>
        <strain evidence="8 10">AM16-50</strain>
        <strain evidence="7 12">AM34-17</strain>
        <strain evidence="6 11">AM50-15</strain>
        <strain evidence="5 9">OM05-11AA</strain>
    </source>
</reference>
<dbReference type="Proteomes" id="UP000286260">
    <property type="component" value="Unassembled WGS sequence"/>
</dbReference>
<dbReference type="EMBL" id="WNDA01000013">
    <property type="protein sequence ID" value="MTU69393.1"/>
    <property type="molecule type" value="Genomic_DNA"/>
</dbReference>
<evidence type="ECO:0000313" key="12">
    <source>
        <dbReference type="Proteomes" id="UP000286260"/>
    </source>
</evidence>
<reference evidence="2" key="3">
    <citation type="submission" date="2022-01" db="EMBL/GenBank/DDBJ databases">
        <title>Novel bile acid biosynthetic pathways are enriched in the microbiome of centenarians.</title>
        <authorList>
            <person name="Sato Y."/>
            <person name="Atarashi K."/>
            <person name="Plichta R.D."/>
            <person name="Arai Y."/>
            <person name="Sasajima S."/>
            <person name="Kearney M.S."/>
            <person name="Suda W."/>
            <person name="Takeshita K."/>
            <person name="Sasaki T."/>
            <person name="Okamoto S."/>
            <person name="Skelly N.A."/>
            <person name="Okamura Y."/>
            <person name="Vlamakis H."/>
            <person name="Li Y."/>
            <person name="Tanoue T."/>
            <person name="Takei H."/>
            <person name="Nittono H."/>
            <person name="Narushima S."/>
            <person name="Irie J."/>
            <person name="Itoh H."/>
            <person name="Moriya K."/>
            <person name="Sugiura Y."/>
            <person name="Suematsu M."/>
            <person name="Moritoki N."/>
            <person name="Shibata S."/>
            <person name="Littman R.D."/>
            <person name="Fischbach A.M."/>
            <person name="Uwamino Y."/>
            <person name="Inoue T."/>
            <person name="Honda A."/>
            <person name="Hattori M."/>
            <person name="Murai T."/>
            <person name="Xavier J.R."/>
            <person name="Hirose N."/>
            <person name="Honda K."/>
        </authorList>
    </citation>
    <scope>NUCLEOTIDE SEQUENCE</scope>
    <source>
        <strain evidence="2">CE91-St3</strain>
    </source>
</reference>
<dbReference type="OrthoDB" id="1033751at2"/>
<dbReference type="EMBL" id="WNCR01000002">
    <property type="protein sequence ID" value="MTU28661.1"/>
    <property type="molecule type" value="Genomic_DNA"/>
</dbReference>
<evidence type="ECO:0000313" key="3">
    <source>
        <dbReference type="EMBL" id="MTU28661.1"/>
    </source>
</evidence>
<reference evidence="13 14" key="2">
    <citation type="journal article" date="2019" name="Nat. Med.">
        <title>A library of human gut bacterial isolates paired with longitudinal multiomics data enables mechanistic microbiome research.</title>
        <authorList>
            <person name="Poyet M."/>
            <person name="Groussin M."/>
            <person name="Gibbons S.M."/>
            <person name="Avila-Pacheco J."/>
            <person name="Jiang X."/>
            <person name="Kearney S.M."/>
            <person name="Perrotta A.R."/>
            <person name="Berdy B."/>
            <person name="Zhao S."/>
            <person name="Lieberman T.D."/>
            <person name="Swanson P.K."/>
            <person name="Smith M."/>
            <person name="Roesemann S."/>
            <person name="Alexander J.E."/>
            <person name="Rich S.A."/>
            <person name="Livny J."/>
            <person name="Vlamakis H."/>
            <person name="Clish C."/>
            <person name="Bullock K."/>
            <person name="Deik A."/>
            <person name="Scott J."/>
            <person name="Pierce K.A."/>
            <person name="Xavier R.J."/>
            <person name="Alm E.J."/>
        </authorList>
    </citation>
    <scope>NUCLEOTIDE SEQUENCE [LARGE SCALE GENOMIC DNA]</scope>
    <source>
        <strain evidence="4 14">BIOML-A16</strain>
        <strain evidence="3 13">BIOML-A25</strain>
    </source>
</reference>
<dbReference type="EMBL" id="QSEF01000017">
    <property type="protein sequence ID" value="RGZ46514.1"/>
    <property type="molecule type" value="Genomic_DNA"/>
</dbReference>
<feature type="transmembrane region" description="Helical" evidence="1">
    <location>
        <begin position="75"/>
        <end position="95"/>
    </location>
</feature>
<protein>
    <submittedName>
        <fullName evidence="2">Uncharacterized protein</fullName>
    </submittedName>
</protein>
<gene>
    <name evidence="2" type="ORF">CE91St3_19220</name>
    <name evidence="8" type="ORF">DW191_06755</name>
    <name evidence="7" type="ORF">DW828_06585</name>
    <name evidence="6" type="ORF">DW986_12625</name>
    <name evidence="5" type="ORF">DXB61_08060</name>
    <name evidence="3" type="ORF">GMD66_05410</name>
    <name evidence="4" type="ORF">GMD92_09965</name>
</gene>
<evidence type="ECO:0000313" key="10">
    <source>
        <dbReference type="Proteomes" id="UP000283732"/>
    </source>
</evidence>
<dbReference type="Proteomes" id="UP000283732">
    <property type="component" value="Unassembled WGS sequence"/>
</dbReference>
<evidence type="ECO:0000313" key="2">
    <source>
        <dbReference type="EMBL" id="GKH72059.1"/>
    </source>
</evidence>
<evidence type="ECO:0000313" key="8">
    <source>
        <dbReference type="EMBL" id="RHH78376.1"/>
    </source>
</evidence>
<evidence type="ECO:0000313" key="13">
    <source>
        <dbReference type="Proteomes" id="UP000437446"/>
    </source>
</evidence>
<dbReference type="AlphaFoldDB" id="A0A355VS91"/>
<evidence type="ECO:0000313" key="5">
    <source>
        <dbReference type="EMBL" id="RGN52184.1"/>
    </source>
</evidence>
<evidence type="ECO:0000313" key="7">
    <source>
        <dbReference type="EMBL" id="RHC88156.1"/>
    </source>
</evidence>
<evidence type="ECO:0000313" key="15">
    <source>
        <dbReference type="Proteomes" id="UP001055114"/>
    </source>
</evidence>